<protein>
    <submittedName>
        <fullName evidence="2">Uncharacterized protein</fullName>
    </submittedName>
</protein>
<proteinExistence type="predicted"/>
<dbReference type="AlphaFoldDB" id="R1GTL2"/>
<reference evidence="2 3" key="1">
    <citation type="journal article" date="2014" name="PLoS ONE">
        <title>Grimontia indica AK16(T), sp. nov., Isolated from a Seawater Sample Reports the Presence of Pathogenic Genes Similar to Vibrio Genus.</title>
        <authorList>
            <person name="Singh A."/>
            <person name="Vaidya B."/>
            <person name="Khatri I."/>
            <person name="Srinivas T.N."/>
            <person name="Subramanian S."/>
            <person name="Korpole S."/>
            <person name="Pinnaka A.K."/>
        </authorList>
    </citation>
    <scope>NUCLEOTIDE SEQUENCE [LARGE SCALE GENOMIC DNA]</scope>
    <source>
        <strain evidence="2 3">AK16</strain>
    </source>
</reference>
<accession>R1GTL2</accession>
<evidence type="ECO:0000256" key="1">
    <source>
        <dbReference type="SAM" id="MobiDB-lite"/>
    </source>
</evidence>
<dbReference type="EMBL" id="ANFM02000018">
    <property type="protein sequence ID" value="EOD79528.1"/>
    <property type="molecule type" value="Genomic_DNA"/>
</dbReference>
<gene>
    <name evidence="2" type="ORF">D515_01322</name>
</gene>
<keyword evidence="3" id="KW-1185">Reference proteome</keyword>
<feature type="region of interest" description="Disordered" evidence="1">
    <location>
        <begin position="1"/>
        <end position="22"/>
    </location>
</feature>
<evidence type="ECO:0000313" key="2">
    <source>
        <dbReference type="EMBL" id="EOD79528.1"/>
    </source>
</evidence>
<dbReference type="Proteomes" id="UP000011223">
    <property type="component" value="Unassembled WGS sequence"/>
</dbReference>
<name>R1GTL2_9GAMM</name>
<evidence type="ECO:0000313" key="3">
    <source>
        <dbReference type="Proteomes" id="UP000011223"/>
    </source>
</evidence>
<sequence length="40" mass="4604">MRTVHSQVAAKKTPMTGSIDEQSLSCLSQRKGYWQYENDE</sequence>
<organism evidence="2 3">
    <name type="scientific">Grimontia indica</name>
    <dbReference type="NCBI Taxonomy" id="1056512"/>
    <lineage>
        <taxon>Bacteria</taxon>
        <taxon>Pseudomonadati</taxon>
        <taxon>Pseudomonadota</taxon>
        <taxon>Gammaproteobacteria</taxon>
        <taxon>Vibrionales</taxon>
        <taxon>Vibrionaceae</taxon>
        <taxon>Grimontia</taxon>
    </lineage>
</organism>
<comment type="caution">
    <text evidence="2">The sequence shown here is derived from an EMBL/GenBank/DDBJ whole genome shotgun (WGS) entry which is preliminary data.</text>
</comment>